<evidence type="ECO:0000313" key="2">
    <source>
        <dbReference type="EMBL" id="TGE15548.1"/>
    </source>
</evidence>
<dbReference type="GO" id="GO:0016757">
    <property type="term" value="F:glycosyltransferase activity"/>
    <property type="evidence" value="ECO:0007669"/>
    <property type="project" value="UniProtKB-ARBA"/>
</dbReference>
<dbReference type="RefSeq" id="WP_135498080.1">
    <property type="nucleotide sequence ID" value="NZ_SRLD01000022.1"/>
</dbReference>
<feature type="domain" description="Glycosyltransferase subfamily 4-like N-terminal" evidence="1">
    <location>
        <begin position="21"/>
        <end position="186"/>
    </location>
</feature>
<keyword evidence="2" id="KW-0808">Transferase</keyword>
<dbReference type="AlphaFoldDB" id="A0A4Z0PJ70"/>
<evidence type="ECO:0000259" key="1">
    <source>
        <dbReference type="Pfam" id="PF13439"/>
    </source>
</evidence>
<dbReference type="Proteomes" id="UP000297739">
    <property type="component" value="Unassembled WGS sequence"/>
</dbReference>
<dbReference type="OrthoDB" id="1522162at2"/>
<dbReference type="Pfam" id="PF13692">
    <property type="entry name" value="Glyco_trans_1_4"/>
    <property type="match status" value="1"/>
</dbReference>
<dbReference type="EMBL" id="SRLD01000022">
    <property type="protein sequence ID" value="TGE15548.1"/>
    <property type="molecule type" value="Genomic_DNA"/>
</dbReference>
<comment type="caution">
    <text evidence="2">The sequence shown here is derived from an EMBL/GenBank/DDBJ whole genome shotgun (WGS) entry which is preliminary data.</text>
</comment>
<gene>
    <name evidence="2" type="ORF">E5J99_12155</name>
</gene>
<evidence type="ECO:0000313" key="3">
    <source>
        <dbReference type="Proteomes" id="UP000297739"/>
    </source>
</evidence>
<dbReference type="Pfam" id="PF13439">
    <property type="entry name" value="Glyco_transf_4"/>
    <property type="match status" value="1"/>
</dbReference>
<dbReference type="PANTHER" id="PTHR12526:SF630">
    <property type="entry name" value="GLYCOSYLTRANSFERASE"/>
    <property type="match status" value="1"/>
</dbReference>
<accession>A0A4Z0PJ70</accession>
<dbReference type="CDD" id="cd03811">
    <property type="entry name" value="GT4_GT28_WabH-like"/>
    <property type="match status" value="1"/>
</dbReference>
<protein>
    <submittedName>
        <fullName evidence="2">Glycosyltransferase</fullName>
    </submittedName>
</protein>
<organism evidence="2 3">
    <name type="scientific">Hymenobacter elongatus</name>
    <dbReference type="NCBI Taxonomy" id="877208"/>
    <lineage>
        <taxon>Bacteria</taxon>
        <taxon>Pseudomonadati</taxon>
        <taxon>Bacteroidota</taxon>
        <taxon>Cytophagia</taxon>
        <taxon>Cytophagales</taxon>
        <taxon>Hymenobacteraceae</taxon>
        <taxon>Hymenobacter</taxon>
    </lineage>
</organism>
<dbReference type="InterPro" id="IPR028098">
    <property type="entry name" value="Glyco_trans_4-like_N"/>
</dbReference>
<dbReference type="PANTHER" id="PTHR12526">
    <property type="entry name" value="GLYCOSYLTRANSFERASE"/>
    <property type="match status" value="1"/>
</dbReference>
<proteinExistence type="predicted"/>
<name>A0A4Z0PJ70_9BACT</name>
<reference evidence="2 3" key="1">
    <citation type="submission" date="2019-04" db="EMBL/GenBank/DDBJ databases">
        <authorList>
            <person name="Feng G."/>
            <person name="Zhang J."/>
            <person name="Zhu H."/>
        </authorList>
    </citation>
    <scope>NUCLEOTIDE SEQUENCE [LARGE SCALE GENOMIC DNA]</scope>
    <source>
        <strain evidence="2 3">JCM 17223</strain>
    </source>
</reference>
<dbReference type="Gene3D" id="3.40.50.2000">
    <property type="entry name" value="Glycogen Phosphorylase B"/>
    <property type="match status" value="2"/>
</dbReference>
<sequence length="419" mass="46686">MMNSPAPRRKNILLLIPQLTYGGAERVFHDHGQQLARHHRVVECVFDSRTEVAFPTQNTLVALDVPAGAGIVGKLRSFVQRIRRVKALKREHQIDVCISHLEGADYLNLLSKGSEQVLLCVHNSKRHDPNIRGALGWLRRRVLMPWLYRAADYIVPVSRDLRQEMIDMFGLLPEKVVTVNNFFDVEGIRHRSQEALPPAEQALFSQHPILITAGRLAREKNQTALLDVLHLLRGQGQTAPKLVLLGDGPLRADLVQRCQELGLRSWQVWDGTPLTADYDVYFLGFQSNPFQYIARAAVSLLSSATEGFPMALCEAMACGVPVVSTDCPTGPREILAPQTPATSYARQQEWAEFGVLLPLLGAGPALAQSAPIWAETLTSLLADSAKRAYYATQAYSRVQDFAPAKIMRQWEALLNEQTT</sequence>
<keyword evidence="3" id="KW-1185">Reference proteome</keyword>
<dbReference type="SUPFAM" id="SSF53756">
    <property type="entry name" value="UDP-Glycosyltransferase/glycogen phosphorylase"/>
    <property type="match status" value="1"/>
</dbReference>